<dbReference type="InterPro" id="IPR001375">
    <property type="entry name" value="Peptidase_S9_cat"/>
</dbReference>
<comment type="caution">
    <text evidence="4">The sequence shown here is derived from an EMBL/GenBank/DDBJ whole genome shotgun (WGS) entry which is preliminary data.</text>
</comment>
<organism evidence="4 5">
    <name type="scientific">Streptomyces paromomycinus</name>
    <name type="common">Streptomyces rimosus subsp. paromomycinus</name>
    <dbReference type="NCBI Taxonomy" id="92743"/>
    <lineage>
        <taxon>Bacteria</taxon>
        <taxon>Bacillati</taxon>
        <taxon>Actinomycetota</taxon>
        <taxon>Actinomycetes</taxon>
        <taxon>Kitasatosporales</taxon>
        <taxon>Streptomycetaceae</taxon>
        <taxon>Streptomyces</taxon>
    </lineage>
</organism>
<dbReference type="InterPro" id="IPR029058">
    <property type="entry name" value="AB_hydrolase_fold"/>
</dbReference>
<dbReference type="InterPro" id="IPR002470">
    <property type="entry name" value="Peptidase_S9A"/>
</dbReference>
<protein>
    <submittedName>
        <fullName evidence="4">Xaa-Pro dipeptidase</fullName>
    </submittedName>
</protein>
<dbReference type="Pfam" id="PF00930">
    <property type="entry name" value="DPPIV_N"/>
    <property type="match status" value="1"/>
</dbReference>
<dbReference type="RefSeq" id="WP_246177777.1">
    <property type="nucleotide sequence ID" value="NZ_BHZD01000001.1"/>
</dbReference>
<reference evidence="4 5" key="1">
    <citation type="submission" date="2018-11" db="EMBL/GenBank/DDBJ databases">
        <title>Whole genome sequence of Streptomyces paromomycinus NBRC 15454(T).</title>
        <authorList>
            <person name="Komaki H."/>
            <person name="Tamura T."/>
        </authorList>
    </citation>
    <scope>NUCLEOTIDE SEQUENCE [LARGE SCALE GENOMIC DNA]</scope>
    <source>
        <strain evidence="4 5">NBRC 15454</strain>
    </source>
</reference>
<dbReference type="GO" id="GO:0004252">
    <property type="term" value="F:serine-type endopeptidase activity"/>
    <property type="evidence" value="ECO:0007669"/>
    <property type="project" value="InterPro"/>
</dbReference>
<dbReference type="SUPFAM" id="SSF53474">
    <property type="entry name" value="alpha/beta-Hydrolases"/>
    <property type="match status" value="1"/>
</dbReference>
<evidence type="ECO:0000313" key="5">
    <source>
        <dbReference type="Proteomes" id="UP000286746"/>
    </source>
</evidence>
<dbReference type="InterPro" id="IPR011659">
    <property type="entry name" value="WD40"/>
</dbReference>
<dbReference type="InterPro" id="IPR002469">
    <property type="entry name" value="Peptidase_S9B_N"/>
</dbReference>
<evidence type="ECO:0000259" key="3">
    <source>
        <dbReference type="Pfam" id="PF00930"/>
    </source>
</evidence>
<feature type="region of interest" description="Disordered" evidence="1">
    <location>
        <begin position="520"/>
        <end position="548"/>
    </location>
</feature>
<dbReference type="Gene3D" id="2.140.10.30">
    <property type="entry name" value="Dipeptidylpeptidase IV, N-terminal domain"/>
    <property type="match status" value="2"/>
</dbReference>
<feature type="domain" description="Dipeptidylpeptidase IV N-terminal" evidence="3">
    <location>
        <begin position="153"/>
        <end position="295"/>
    </location>
</feature>
<dbReference type="Pfam" id="PF00326">
    <property type="entry name" value="Peptidase_S9"/>
    <property type="match status" value="1"/>
</dbReference>
<dbReference type="PANTHER" id="PTHR11731">
    <property type="entry name" value="PROTEASE FAMILY S9B,C DIPEPTIDYL-PEPTIDASE IV-RELATED"/>
    <property type="match status" value="1"/>
</dbReference>
<feature type="domain" description="Peptidase S9 prolyl oligopeptidase catalytic" evidence="2">
    <location>
        <begin position="617"/>
        <end position="819"/>
    </location>
</feature>
<dbReference type="PANTHER" id="PTHR11731:SF193">
    <property type="entry name" value="DIPEPTIDYL PEPTIDASE 9"/>
    <property type="match status" value="1"/>
</dbReference>
<dbReference type="AlphaFoldDB" id="A0A401WE14"/>
<evidence type="ECO:0000259" key="2">
    <source>
        <dbReference type="Pfam" id="PF00326"/>
    </source>
</evidence>
<dbReference type="Gene3D" id="3.40.50.1820">
    <property type="entry name" value="alpha/beta hydrolase"/>
    <property type="match status" value="1"/>
</dbReference>
<evidence type="ECO:0000256" key="1">
    <source>
        <dbReference type="SAM" id="MobiDB-lite"/>
    </source>
</evidence>
<keyword evidence="5" id="KW-1185">Reference proteome</keyword>
<sequence length="820" mass="85713">MTPADGPFRSPGTAPETADVPAASVDRNSAAFPEQYARTRRFSLGVPRQFGVSPDGRRVLFVRTGGSSDPVGRLWVYEGGVERVLIDPVALGADPAAETAKITEAAESTQAGEGRLPEAERVRRERAREFSTGVVAYAADAAARVVACALSGALWVVRTDGGAPVHVPAAGPAVGPRPSPDGRLVAYVTGGSLHVVALEDGKDRQLAAPEGPDVTYGLPEYVAAESMGRSRGYWWAPDSRHLLVARVDTSGVERRYISDPAHPERPPRAVAYPAAGTANAEVSLHILPVAASRAVAPSGAVAASRAVAPTGTVAASRAVAPTGTVAASRAVAASGTVAASRAVAPSGSAADAGERRVDVAWDRAAYTYLVSAGWDNHGPLIGVQTRDQRTLRTLAVDPGTGATRTLHERTDPAWTEIVPGTPARTASGALVLPEDTPGTRHLNVGGTTVTPPGLQVREVVAVEGERVWFTGGEEPTAVHAWRWAPADGLTRLSDGPGLFTAAAGGGTVVISGLTPEGPVAEVRSAGPDRPVTRVRGSGPDTADGPAGTVRTIGTIASLGEDPVVTPRPEHLLLGRRELRAALYLPSWYEPGTGTLPVLLSPYGGPGIQLAVRARTWFACVAQWFAEEGFAVLVADGRGTPGRGPAWEKAVHGDQLTPALEDQTDALHAAAARFADLDLSRVAIRGWSFGGFLAAAAVLHRPDVFHAAVAGAAPTDQRLYDTHWKERFLGHPRETPDHYTRSSLVGHGHLLRRPLLLVQGLADDNVAPAHTLRFSAELLAAGRPHSVLPLPGAGHAPTDPAVNANLLRFERDFLRSALDKN</sequence>
<dbReference type="PRINTS" id="PR00862">
    <property type="entry name" value="PROLIGOPTASE"/>
</dbReference>
<dbReference type="GO" id="GO:0006508">
    <property type="term" value="P:proteolysis"/>
    <property type="evidence" value="ECO:0007669"/>
    <property type="project" value="InterPro"/>
</dbReference>
<dbReference type="EMBL" id="BHZD01000001">
    <property type="protein sequence ID" value="GCD47542.1"/>
    <property type="molecule type" value="Genomic_DNA"/>
</dbReference>
<dbReference type="Proteomes" id="UP000286746">
    <property type="component" value="Unassembled WGS sequence"/>
</dbReference>
<dbReference type="InterPro" id="IPR050278">
    <property type="entry name" value="Serine_Prot_S9B/DPPIV"/>
</dbReference>
<name>A0A401WE14_STREY</name>
<gene>
    <name evidence="4" type="primary">pepX_2</name>
    <name evidence="4" type="ORF">GKJPGBOP_07312</name>
</gene>
<accession>A0A401WE14</accession>
<dbReference type="GO" id="GO:0008239">
    <property type="term" value="F:dipeptidyl-peptidase activity"/>
    <property type="evidence" value="ECO:0007669"/>
    <property type="project" value="TreeGrafter"/>
</dbReference>
<evidence type="ECO:0000313" key="4">
    <source>
        <dbReference type="EMBL" id="GCD47542.1"/>
    </source>
</evidence>
<dbReference type="SUPFAM" id="SSF82171">
    <property type="entry name" value="DPP6 N-terminal domain-like"/>
    <property type="match status" value="1"/>
</dbReference>
<proteinExistence type="predicted"/>
<feature type="region of interest" description="Disordered" evidence="1">
    <location>
        <begin position="1"/>
        <end position="28"/>
    </location>
</feature>
<dbReference type="Pfam" id="PF07676">
    <property type="entry name" value="PD40"/>
    <property type="match status" value="1"/>
</dbReference>